<organism evidence="1">
    <name type="scientific">Burkholderia cenocepacia</name>
    <dbReference type="NCBI Taxonomy" id="95486"/>
    <lineage>
        <taxon>Bacteria</taxon>
        <taxon>Pseudomonadati</taxon>
        <taxon>Pseudomonadota</taxon>
        <taxon>Betaproteobacteria</taxon>
        <taxon>Burkholderiales</taxon>
        <taxon>Burkholderiaceae</taxon>
        <taxon>Burkholderia</taxon>
        <taxon>Burkholderia cepacia complex</taxon>
    </lineage>
</organism>
<dbReference type="AlphaFoldDB" id="A0A071MEC4"/>
<reference evidence="1" key="1">
    <citation type="submission" date="2014-04" db="EMBL/GenBank/DDBJ databases">
        <title>In planta biocontrol of soil-borne Fusarium wilt of banana through a plant endophytic bacterium, Burkholderia cenocepacia 869T2.</title>
        <authorList>
            <person name="Ho Y.-N."/>
            <person name="Chiang H.-M."/>
            <person name="Chao C.-P."/>
            <person name="Su C.-C."/>
            <person name="Hsu H.-F."/>
            <person name="Guo C.-T."/>
            <person name="Hsieh J.-L."/>
            <person name="Huang C.-C."/>
        </authorList>
    </citation>
    <scope>NUCLEOTIDE SEQUENCE [LARGE SCALE GENOMIC DNA]</scope>
    <source>
        <strain evidence="1">869T2</strain>
    </source>
</reference>
<evidence type="ECO:0000313" key="1">
    <source>
        <dbReference type="EMBL" id="KEA59259.1"/>
    </source>
</evidence>
<accession>A0A071MEC4</accession>
<proteinExistence type="predicted"/>
<comment type="caution">
    <text evidence="1">The sequence shown here is derived from an EMBL/GenBank/DDBJ whole genome shotgun (WGS) entry which is preliminary data.</text>
</comment>
<name>A0A071MEC4_9BURK</name>
<dbReference type="EMBL" id="JJOA01000010">
    <property type="protein sequence ID" value="KEA59259.1"/>
    <property type="molecule type" value="Genomic_DNA"/>
</dbReference>
<sequence length="110" mass="12124">MNVDYLFYRKPDKPGPYSLDDLGDIAPPIGPGDVVRAGIARVFEQIDWQESPDVPGAWFGTGGAVFQFTAEPDGGVTSFMGSRLERRSMLQLTREMGLIALDLQRDIVYG</sequence>
<protein>
    <submittedName>
        <fullName evidence="1">Uncharacterized protein</fullName>
    </submittedName>
</protein>
<gene>
    <name evidence="1" type="ORF">DT99_11115</name>
</gene>
<dbReference type="OrthoDB" id="9010714at2"/>